<protein>
    <submittedName>
        <fullName evidence="1">Uncharacterized protein</fullName>
    </submittedName>
</protein>
<accession>A0A2H0ND77</accession>
<dbReference type="AlphaFoldDB" id="A0A2H0ND77"/>
<dbReference type="EMBL" id="PCWQ01000008">
    <property type="protein sequence ID" value="PIR06849.1"/>
    <property type="molecule type" value="Genomic_DNA"/>
</dbReference>
<evidence type="ECO:0000313" key="1">
    <source>
        <dbReference type="EMBL" id="PIR06849.1"/>
    </source>
</evidence>
<proteinExistence type="predicted"/>
<gene>
    <name evidence="1" type="ORF">COV55_01965</name>
</gene>
<comment type="caution">
    <text evidence="1">The sequence shown here is derived from an EMBL/GenBank/DDBJ whole genome shotgun (WGS) entry which is preliminary data.</text>
</comment>
<evidence type="ECO:0000313" key="2">
    <source>
        <dbReference type="Proteomes" id="UP000230564"/>
    </source>
</evidence>
<organism evidence="1 2">
    <name type="scientific">Candidatus Komeilibacteria bacterium CG11_big_fil_rev_8_21_14_0_20_36_20</name>
    <dbReference type="NCBI Taxonomy" id="1974477"/>
    <lineage>
        <taxon>Bacteria</taxon>
        <taxon>Candidatus Komeiliibacteriota</taxon>
    </lineage>
</organism>
<reference evidence="1 2" key="1">
    <citation type="submission" date="2017-09" db="EMBL/GenBank/DDBJ databases">
        <title>Depth-based differentiation of microbial function through sediment-hosted aquifers and enrichment of novel symbionts in the deep terrestrial subsurface.</title>
        <authorList>
            <person name="Probst A.J."/>
            <person name="Ladd B."/>
            <person name="Jarett J.K."/>
            <person name="Geller-Mcgrath D.E."/>
            <person name="Sieber C.M."/>
            <person name="Emerson J.B."/>
            <person name="Anantharaman K."/>
            <person name="Thomas B.C."/>
            <person name="Malmstrom R."/>
            <person name="Stieglmeier M."/>
            <person name="Klingl A."/>
            <person name="Woyke T."/>
            <person name="Ryan C.M."/>
            <person name="Banfield J.F."/>
        </authorList>
    </citation>
    <scope>NUCLEOTIDE SEQUENCE [LARGE SCALE GENOMIC DNA]</scope>
    <source>
        <strain evidence="1">CG11_big_fil_rev_8_21_14_0_20_36_20</strain>
    </source>
</reference>
<sequence length="627" mass="67885">MVGAVFVLGAYLLYQSIQTTAITLPPAGVEVGGWAWSENIGWVSLNCNNDFDGDGTLDDGCAVPYRLEVMPASYNSIAGCAWAGSTNSGDNTNMLGWICFSNNNPQPPPASFGVNAPAFGVPVAVEGGTGIVNSLDVNSFASIVSFEDSPPYTSDAWKLGFPKSPTSSPGALQGCFNCYVEEIKTCQPIGKNTCINDIECIIADDVCVVTETNNNCENCLEYFYRDADNLPKWEKGDLEKVLAGYTCSDCDIYDVNNSCELNSYNKNLNSCNSCVQYYQTPGVIVDTKYGTIADPERALLCGWGWNNDNSGGNDYGIGWLQFSPRITTSSNPYISVEKGNIYSRGSIFSKYAPPFGRYNASYLIEAGGTITNFISSSTISGLFQGELPNRPLLSFPDLVTGGRYKNALGTIDINGLITPVYTEGTDEYNKYGSLIKTNEDIPFTWPPDDVVHYNDTDYIMSWPIGIPVGQNSEKSTAVVIIDGDFYIGTDGGSKNIVYQPGVPTNLKHIASVVWIVKGDIRVHPDTTQLSGTFIVLGDDSINDCSEPIADGCGQFISCYCAAPPCDCSNQLTVYGSVMAKSFDLGRTYYSNEEPAELFINDGRLQANPPSGFSDFSRVVPRFSENPN</sequence>
<dbReference type="Proteomes" id="UP000230564">
    <property type="component" value="Unassembled WGS sequence"/>
</dbReference>
<name>A0A2H0ND77_9BACT</name>